<dbReference type="CDD" id="cd02853">
    <property type="entry name" value="E_set_MTHase_like_N"/>
    <property type="match status" value="1"/>
</dbReference>
<dbReference type="GO" id="GO:0005992">
    <property type="term" value="P:trehalose biosynthetic process"/>
    <property type="evidence" value="ECO:0007669"/>
    <property type="project" value="UniProtKB-UniRule"/>
</dbReference>
<dbReference type="PIRSF" id="PIRSF006337">
    <property type="entry name" value="Trehalose_TreZ"/>
    <property type="match status" value="1"/>
</dbReference>
<dbReference type="SMART" id="SM00642">
    <property type="entry name" value="Aamy"/>
    <property type="match status" value="1"/>
</dbReference>
<dbReference type="InterPro" id="IPR022567">
    <property type="entry name" value="DUF3459"/>
</dbReference>
<dbReference type="UniPathway" id="UPA00299"/>
<feature type="domain" description="Glycosyl hydrolase family 13 catalytic" evidence="17">
    <location>
        <begin position="121"/>
        <end position="468"/>
    </location>
</feature>
<gene>
    <name evidence="18" type="ORF">N825_10360</name>
</gene>
<comment type="caution">
    <text evidence="18">The sequence shown here is derived from an EMBL/GenBank/DDBJ whole genome shotgun (WGS) entry which is preliminary data.</text>
</comment>
<evidence type="ECO:0000256" key="7">
    <source>
        <dbReference type="ARBA" id="ARBA00022801"/>
    </source>
</evidence>
<dbReference type="SUPFAM" id="SSF51445">
    <property type="entry name" value="(Trans)glycosidases"/>
    <property type="match status" value="1"/>
</dbReference>
<dbReference type="RefSeq" id="WP_037455909.1">
    <property type="nucleotide sequence ID" value="NZ_AVFL01000015.1"/>
</dbReference>
<dbReference type="EC" id="3.2.1.141" evidence="4 13"/>
<keyword evidence="8" id="KW-0119">Carbohydrate metabolism</keyword>
<dbReference type="Proteomes" id="UP000019486">
    <property type="component" value="Unassembled WGS sequence"/>
</dbReference>
<dbReference type="Pfam" id="PF00128">
    <property type="entry name" value="Alpha-amylase"/>
    <property type="match status" value="1"/>
</dbReference>
<dbReference type="PANTHER" id="PTHR43651:SF11">
    <property type="entry name" value="MALTO-OLIGOSYLTREHALOSE TREHALOHYDROLASE"/>
    <property type="match status" value="1"/>
</dbReference>
<comment type="similarity">
    <text evidence="3 14">Belongs to the glycosyl hydrolase 13 family.</text>
</comment>
<dbReference type="InterPro" id="IPR044901">
    <property type="entry name" value="Trehalose_TreZ_E-set_sf"/>
</dbReference>
<feature type="active site" description="Nucleophile" evidence="15">
    <location>
        <position position="268"/>
    </location>
</feature>
<evidence type="ECO:0000256" key="16">
    <source>
        <dbReference type="PIRSR" id="PIRSR006337-3"/>
    </source>
</evidence>
<keyword evidence="19" id="KW-1185">Reference proteome</keyword>
<proteinExistence type="inferred from homology"/>
<dbReference type="InterPro" id="IPR014756">
    <property type="entry name" value="Ig_E-set"/>
</dbReference>
<keyword evidence="7 14" id="KW-0378">Hydrolase</keyword>
<dbReference type="PANTHER" id="PTHR43651">
    <property type="entry name" value="1,4-ALPHA-GLUCAN-BRANCHING ENZYME"/>
    <property type="match status" value="1"/>
</dbReference>
<evidence type="ECO:0000256" key="11">
    <source>
        <dbReference type="ARBA" id="ARBA00033284"/>
    </source>
</evidence>
<evidence type="ECO:0000256" key="15">
    <source>
        <dbReference type="PIRSR" id="PIRSR006337-1"/>
    </source>
</evidence>
<evidence type="ECO:0000256" key="13">
    <source>
        <dbReference type="NCBIfam" id="TIGR02402"/>
    </source>
</evidence>
<dbReference type="InterPro" id="IPR006047">
    <property type="entry name" value="GH13_cat_dom"/>
</dbReference>
<evidence type="ECO:0000256" key="5">
    <source>
        <dbReference type="ARBA" id="ARBA00015938"/>
    </source>
</evidence>
<dbReference type="CDD" id="cd11325">
    <property type="entry name" value="AmyAc_GTHase"/>
    <property type="match status" value="1"/>
</dbReference>
<dbReference type="SUPFAM" id="SSF81296">
    <property type="entry name" value="E set domains"/>
    <property type="match status" value="1"/>
</dbReference>
<dbReference type="EMBL" id="AVFL01000015">
    <property type="protein sequence ID" value="EWY38881.1"/>
    <property type="molecule type" value="Genomic_DNA"/>
</dbReference>
<name>W9H233_9PROT</name>
<evidence type="ECO:0000313" key="18">
    <source>
        <dbReference type="EMBL" id="EWY38881.1"/>
    </source>
</evidence>
<dbReference type="Pfam" id="PF02922">
    <property type="entry name" value="CBM_48"/>
    <property type="match status" value="1"/>
</dbReference>
<feature type="site" description="Transition state stabilizer" evidence="16">
    <location>
        <position position="405"/>
    </location>
</feature>
<evidence type="ECO:0000256" key="12">
    <source>
        <dbReference type="ARBA" id="ARBA00034013"/>
    </source>
</evidence>
<keyword evidence="6" id="KW-0963">Cytoplasm</keyword>
<accession>W9H233</accession>
<dbReference type="Gene3D" id="2.60.40.10">
    <property type="entry name" value="Immunoglobulins"/>
    <property type="match status" value="1"/>
</dbReference>
<organism evidence="18 19">
    <name type="scientific">Skermanella stibiiresistens SB22</name>
    <dbReference type="NCBI Taxonomy" id="1385369"/>
    <lineage>
        <taxon>Bacteria</taxon>
        <taxon>Pseudomonadati</taxon>
        <taxon>Pseudomonadota</taxon>
        <taxon>Alphaproteobacteria</taxon>
        <taxon>Rhodospirillales</taxon>
        <taxon>Azospirillaceae</taxon>
        <taxon>Skermanella</taxon>
    </lineage>
</organism>
<evidence type="ECO:0000256" key="4">
    <source>
        <dbReference type="ARBA" id="ARBA00012268"/>
    </source>
</evidence>
<evidence type="ECO:0000256" key="3">
    <source>
        <dbReference type="ARBA" id="ARBA00008061"/>
    </source>
</evidence>
<dbReference type="Gene3D" id="3.20.20.80">
    <property type="entry name" value="Glycosidases"/>
    <property type="match status" value="1"/>
</dbReference>
<comment type="catalytic activity">
    <reaction evidence="12 14">
        <text>hydrolysis of (1-&gt;4)-alpha-D-glucosidic linkage in 4-alpha-D-[(1-&gt;4)-alpha-D-glucanosyl]n trehalose to yield trehalose and (1-&gt;4)-alpha-D-glucan.</text>
        <dbReference type="EC" id="3.2.1.141"/>
    </reaction>
</comment>
<evidence type="ECO:0000256" key="6">
    <source>
        <dbReference type="ARBA" id="ARBA00022490"/>
    </source>
</evidence>
<dbReference type="InterPro" id="IPR012768">
    <property type="entry name" value="Trehalose_TreZ"/>
</dbReference>
<evidence type="ECO:0000256" key="14">
    <source>
        <dbReference type="PIRNR" id="PIRNR006337"/>
    </source>
</evidence>
<dbReference type="InterPro" id="IPR004193">
    <property type="entry name" value="Glyco_hydro_13_N"/>
</dbReference>
<dbReference type="STRING" id="1385369.N825_10360"/>
<dbReference type="InterPro" id="IPR017853">
    <property type="entry name" value="GH"/>
</dbReference>
<feature type="active site" description="Proton donor" evidence="15">
    <location>
        <position position="307"/>
    </location>
</feature>
<evidence type="ECO:0000256" key="1">
    <source>
        <dbReference type="ARBA" id="ARBA00004496"/>
    </source>
</evidence>
<dbReference type="NCBIfam" id="TIGR02402">
    <property type="entry name" value="trehalose_TreZ"/>
    <property type="match status" value="1"/>
</dbReference>
<dbReference type="GO" id="GO:0033942">
    <property type="term" value="F:4-alpha-D-(1-&gt;4)-alpha-D-glucanotrehalose trehalohydrolase activity"/>
    <property type="evidence" value="ECO:0007669"/>
    <property type="project" value="UniProtKB-EC"/>
</dbReference>
<evidence type="ECO:0000256" key="8">
    <source>
        <dbReference type="ARBA" id="ARBA00023277"/>
    </source>
</evidence>
<dbReference type="Pfam" id="PF11941">
    <property type="entry name" value="DUF3459"/>
    <property type="match status" value="1"/>
</dbReference>
<sequence length="619" mass="69268">MPARYAHSMPFGAEIRQDGTTRFRLWAPSHPEIGLVLDGKTDSPLPMTAAAEGWFELTTDRAPAGTKYQYRLPDELCVPDPASRFQPEDVNGPSLVVDPKSYEWRNTEWRGRPWEETILYELHVGCFTDDGTYDGLRRKLDHLAKLGVTAIEFLPLADFAGRRGWGYDGVLPYAPDDAYGSPDALKRVIDEAHGRGLMVFLDVVYNHFGPEGNYLSAYAKSFFTERHHTPWGAAINFDGKDARPVRDYFIDNALYWLDEYRFDGLRFDAVHAIIDDSEPHILTELAETVRARVEAGTPGRHIHLVLENEANQANRLERDSTDLPPRFTAQWNDDFHNTAHALVTGERAGYYEDFADESHVKLARSLADGFVYQGEPSPHQKGKVRGEASDHLPPQAFVSFLQNHDQVGNRAMGERLSALIPPERLRAITAVFLLTPQIPMLFMGEEWASARPFNFFTDFHGELADAVREGRRKEFAGFAEFSDPEAREKIPDPNDEKTFIGSRLDWDAVEKPGHAEWLEWYRMLIDIRTRHLVPRLAGMGVKSVAKVQGGTALVAYWPLRDGGRLTLVANLGDAAVDGVESPTGDLLFETDGSVGADLKAGRLGPWAVACHITEPSGTV</sequence>
<dbReference type="Gene3D" id="1.10.10.760">
    <property type="entry name" value="E-set domains of sugar-utilizing enzymes"/>
    <property type="match status" value="1"/>
</dbReference>
<dbReference type="InterPro" id="IPR013783">
    <property type="entry name" value="Ig-like_fold"/>
</dbReference>
<evidence type="ECO:0000256" key="9">
    <source>
        <dbReference type="ARBA" id="ARBA00023295"/>
    </source>
</evidence>
<reference evidence="18 19" key="1">
    <citation type="submission" date="2013-08" db="EMBL/GenBank/DDBJ databases">
        <title>The genome sequence of Skermanella stibiiresistens.</title>
        <authorList>
            <person name="Zhu W."/>
            <person name="Wang G."/>
        </authorList>
    </citation>
    <scope>NUCLEOTIDE SEQUENCE [LARGE SCALE GENOMIC DNA]</scope>
    <source>
        <strain evidence="18 19">SB22</strain>
    </source>
</reference>
<evidence type="ECO:0000256" key="2">
    <source>
        <dbReference type="ARBA" id="ARBA00005199"/>
    </source>
</evidence>
<dbReference type="OrthoDB" id="9800174at2"/>
<evidence type="ECO:0000259" key="17">
    <source>
        <dbReference type="SMART" id="SM00642"/>
    </source>
</evidence>
<dbReference type="AlphaFoldDB" id="W9H233"/>
<dbReference type="PATRIC" id="fig|1385369.3.peg.4058"/>
<comment type="pathway">
    <text evidence="2 14">Glycan biosynthesis; trehalose biosynthesis.</text>
</comment>
<evidence type="ECO:0000256" key="10">
    <source>
        <dbReference type="ARBA" id="ARBA00032057"/>
    </source>
</evidence>
<keyword evidence="9 14" id="KW-0326">Glycosidase</keyword>
<evidence type="ECO:0000313" key="19">
    <source>
        <dbReference type="Proteomes" id="UP000019486"/>
    </source>
</evidence>
<dbReference type="GO" id="GO:0005737">
    <property type="term" value="C:cytoplasm"/>
    <property type="evidence" value="ECO:0007669"/>
    <property type="project" value="UniProtKB-SubCell"/>
</dbReference>
<comment type="subcellular location">
    <subcellularLocation>
        <location evidence="1 15">Cytoplasm</location>
    </subcellularLocation>
</comment>
<protein>
    <recommendedName>
        <fullName evidence="5 13">Malto-oligosyltrehalose trehalohydrolase</fullName>
        <shortName evidence="14">MTHase</shortName>
        <ecNumber evidence="4 13">3.2.1.141</ecNumber>
    </recommendedName>
    <alternativeName>
        <fullName evidence="11 14">4-alpha-D-((1-&gt;4)-alpha-D-glucano)trehalose trehalohydrolase</fullName>
    </alternativeName>
    <alternativeName>
        <fullName evidence="10 14">Maltooligosyl trehalose trehalohydrolase</fullName>
    </alternativeName>
</protein>